<sequence length="889" mass="102179">MFSRYLNKLRAMQARQTYFLPGILLLAVLLLLYLYGSWETNRQRTLSQLESLATVAQSNTRLLQQQLNSQLVSLQQNLPAQNPQNWSLWVRQQHKPHPLFSHIALYTADGQLLASSFDSAAPQQAPPALTRDGLDFMQQNPRFLRTLPVNKGYYLPYCLRTSHPSELVICLFTSTSHHYLQWQAVDSLEHSAQRLISSDGIILLASPLPVSRQQIIGTRISERQQQYLHLNSAEHTEKHFLYFSNQTEFDGAKRLGVVSFDPQSQLLQIISLPMASVLTLWLEDIVWPLLLFTLLLIVYWYSYRQSQKNVQQNEHRYSEESRALSEKEKIIDMLMSNIPGSIYQISLPEHLLDFISAGDLQIFSENDNNSVRHSLLALIHPDDQEKYLQEIDSHCTSGTPYKIIYRIQTLQHEVKWIMDRGQVVFNKQNPCRIEGLLIDITDHTLSKQHVEYLATRDPLTELFNRYYFNDELMNSIEELTPGSGKIALLFIDLDRFKTVNDSLGHQVGDRLLKLVADRLRHLVAPQHMVARLGGDEFIVMMNKPESSQEIEHLAERIISAVSQTYQLDYYKLSTSCSIGISVCPDDSNESYILLRNADTAMYQAKSRGGNCYQFYTEEMNQKVNSRLTLENELRRAVKNQEFELYYQPQVSTFDNRLLGAEALIRWIHPSAGIVSPADFIPIAEETGLIREIGDWALLEACKKFSEWNNTFALDMTISVNVSVRQLDDAFVLRTQEILNISQLDAKYLELEITESLLLDNVQENLRILDNINKLGVRFAMDDFGTGYSSLSYLKQFPISKLKIDRAFINEINNDPEDEAIVRAIIALAKTLRLELVAEGVENHQQLALLQALACDSYQGYYFSKPVPADVFRQRYLEQKPPLQKSLQQQ</sequence>
<dbReference type="PROSITE" id="PS50883">
    <property type="entry name" value="EAL"/>
    <property type="match status" value="1"/>
</dbReference>
<dbReference type="InterPro" id="IPR035919">
    <property type="entry name" value="EAL_sf"/>
</dbReference>
<dbReference type="Gene3D" id="3.30.450.20">
    <property type="entry name" value="PAS domain"/>
    <property type="match status" value="2"/>
</dbReference>
<feature type="domain" description="GGDEF" evidence="3">
    <location>
        <begin position="484"/>
        <end position="617"/>
    </location>
</feature>
<dbReference type="SUPFAM" id="SSF141868">
    <property type="entry name" value="EAL domain-like"/>
    <property type="match status" value="1"/>
</dbReference>
<dbReference type="InterPro" id="IPR000160">
    <property type="entry name" value="GGDEF_dom"/>
</dbReference>
<dbReference type="SMART" id="SM00267">
    <property type="entry name" value="GGDEF"/>
    <property type="match status" value="1"/>
</dbReference>
<dbReference type="CDD" id="cd01948">
    <property type="entry name" value="EAL"/>
    <property type="match status" value="1"/>
</dbReference>
<accession>A0ABY6ACN8</accession>
<keyword evidence="5" id="KW-1185">Reference proteome</keyword>
<dbReference type="Pfam" id="PF00563">
    <property type="entry name" value="EAL"/>
    <property type="match status" value="1"/>
</dbReference>
<dbReference type="PANTHER" id="PTHR44757:SF2">
    <property type="entry name" value="BIOFILM ARCHITECTURE MAINTENANCE PROTEIN MBAA"/>
    <property type="match status" value="1"/>
</dbReference>
<evidence type="ECO:0000259" key="2">
    <source>
        <dbReference type="PROSITE" id="PS50883"/>
    </source>
</evidence>
<dbReference type="InterPro" id="IPR052155">
    <property type="entry name" value="Biofilm_reg_signaling"/>
</dbReference>
<dbReference type="InterPro" id="IPR000014">
    <property type="entry name" value="PAS"/>
</dbReference>
<dbReference type="SMART" id="SM00052">
    <property type="entry name" value="EAL"/>
    <property type="match status" value="1"/>
</dbReference>
<proteinExistence type="predicted"/>
<evidence type="ECO:0000256" key="1">
    <source>
        <dbReference type="SAM" id="Phobius"/>
    </source>
</evidence>
<dbReference type="SUPFAM" id="SSF55073">
    <property type="entry name" value="Nucleotide cyclase"/>
    <property type="match status" value="1"/>
</dbReference>
<dbReference type="PANTHER" id="PTHR44757">
    <property type="entry name" value="DIGUANYLATE CYCLASE DGCP"/>
    <property type="match status" value="1"/>
</dbReference>
<name>A0ABY6ACN8_9GAMM</name>
<dbReference type="Pfam" id="PF08447">
    <property type="entry name" value="PAS_3"/>
    <property type="match status" value="1"/>
</dbReference>
<dbReference type="Gene3D" id="3.20.20.450">
    <property type="entry name" value="EAL domain"/>
    <property type="match status" value="1"/>
</dbReference>
<keyword evidence="1" id="KW-1133">Transmembrane helix</keyword>
<protein>
    <submittedName>
        <fullName evidence="4">EAL domain-containing protein</fullName>
    </submittedName>
</protein>
<dbReference type="CDD" id="cd01949">
    <property type="entry name" value="GGDEF"/>
    <property type="match status" value="1"/>
</dbReference>
<keyword evidence="1" id="KW-0472">Membrane</keyword>
<dbReference type="RefSeq" id="WP_260997529.1">
    <property type="nucleotide sequence ID" value="NZ_CP054475.1"/>
</dbReference>
<dbReference type="InterPro" id="IPR029787">
    <property type="entry name" value="Nucleotide_cyclase"/>
</dbReference>
<reference evidence="5" key="1">
    <citation type="submission" date="2020-06" db="EMBL/GenBank/DDBJ databases">
        <title>Thalassolituus marinus alknpb1M-1, a hydrocarbon-degrading bacterium isolated from the deep-sea overlying water using an in-situ strategy from the South China Sea basin.</title>
        <authorList>
            <person name="Dong C."/>
            <person name="Chen Y."/>
            <person name="Shao Z."/>
        </authorList>
    </citation>
    <scope>NUCLEOTIDE SEQUENCE [LARGE SCALE GENOMIC DNA]</scope>
    <source>
        <strain evidence="5">alknpb1M-1</strain>
    </source>
</reference>
<dbReference type="EMBL" id="CP054475">
    <property type="protein sequence ID" value="UXD88804.1"/>
    <property type="molecule type" value="Genomic_DNA"/>
</dbReference>
<feature type="transmembrane region" description="Helical" evidence="1">
    <location>
        <begin position="18"/>
        <end position="38"/>
    </location>
</feature>
<dbReference type="CDD" id="cd00130">
    <property type="entry name" value="PAS"/>
    <property type="match status" value="1"/>
</dbReference>
<evidence type="ECO:0000313" key="4">
    <source>
        <dbReference type="EMBL" id="UXD88804.1"/>
    </source>
</evidence>
<keyword evidence="1" id="KW-0812">Transmembrane</keyword>
<dbReference type="InterPro" id="IPR013655">
    <property type="entry name" value="PAS_fold_3"/>
</dbReference>
<feature type="domain" description="EAL" evidence="2">
    <location>
        <begin position="626"/>
        <end position="879"/>
    </location>
</feature>
<dbReference type="SUPFAM" id="SSF55785">
    <property type="entry name" value="PYP-like sensor domain (PAS domain)"/>
    <property type="match status" value="1"/>
</dbReference>
<dbReference type="Pfam" id="PF00990">
    <property type="entry name" value="GGDEF"/>
    <property type="match status" value="1"/>
</dbReference>
<organism evidence="4 5">
    <name type="scientific">Thalassolituus hydrocarboniclasticus</name>
    <dbReference type="NCBI Taxonomy" id="2742796"/>
    <lineage>
        <taxon>Bacteria</taxon>
        <taxon>Pseudomonadati</taxon>
        <taxon>Pseudomonadota</taxon>
        <taxon>Gammaproteobacteria</taxon>
        <taxon>Oceanospirillales</taxon>
        <taxon>Oceanospirillaceae</taxon>
        <taxon>Thalassolituus</taxon>
    </lineage>
</organism>
<evidence type="ECO:0000259" key="3">
    <source>
        <dbReference type="PROSITE" id="PS50887"/>
    </source>
</evidence>
<dbReference type="Proteomes" id="UP001065322">
    <property type="component" value="Chromosome"/>
</dbReference>
<gene>
    <name evidence="4" type="ORF">HUF19_15765</name>
</gene>
<dbReference type="Gene3D" id="3.30.70.270">
    <property type="match status" value="1"/>
</dbReference>
<dbReference type="InterPro" id="IPR035965">
    <property type="entry name" value="PAS-like_dom_sf"/>
</dbReference>
<dbReference type="InterPro" id="IPR001633">
    <property type="entry name" value="EAL_dom"/>
</dbReference>
<dbReference type="PROSITE" id="PS50887">
    <property type="entry name" value="GGDEF"/>
    <property type="match status" value="1"/>
</dbReference>
<dbReference type="InterPro" id="IPR043128">
    <property type="entry name" value="Rev_trsase/Diguanyl_cyclase"/>
</dbReference>
<evidence type="ECO:0000313" key="5">
    <source>
        <dbReference type="Proteomes" id="UP001065322"/>
    </source>
</evidence>
<dbReference type="NCBIfam" id="TIGR00254">
    <property type="entry name" value="GGDEF"/>
    <property type="match status" value="1"/>
</dbReference>